<dbReference type="PROSITE" id="PS50001">
    <property type="entry name" value="SH2"/>
    <property type="match status" value="1"/>
</dbReference>
<comment type="caution">
    <text evidence="4">The sequence shown here is derived from an EMBL/GenBank/DDBJ whole genome shotgun (WGS) entry which is preliminary data.</text>
</comment>
<dbReference type="PANTHER" id="PTHR14098">
    <property type="entry name" value="SH2 DOMAIN CONTAINING PROTEIN"/>
    <property type="match status" value="1"/>
</dbReference>
<reference evidence="4" key="1">
    <citation type="thesis" date="2020" institute="ProQuest LLC" country="789 East Eisenhower Parkway, Ann Arbor, MI, USA">
        <title>Comparative Genomics and Chromosome Evolution.</title>
        <authorList>
            <person name="Mudd A.B."/>
        </authorList>
    </citation>
    <scope>NUCLEOTIDE SEQUENCE</scope>
    <source>
        <strain evidence="4">HN-11 Male</strain>
        <tissue evidence="4">Kidney and liver</tissue>
    </source>
</reference>
<accession>A0A8J6FJP0</accession>
<dbReference type="OrthoDB" id="10044490at2759"/>
<dbReference type="EMBL" id="WNTK01000002">
    <property type="protein sequence ID" value="KAG9488829.1"/>
    <property type="molecule type" value="Genomic_DNA"/>
</dbReference>
<dbReference type="InterPro" id="IPR051751">
    <property type="entry name" value="Immunoreceptor_sig_adapters"/>
</dbReference>
<keyword evidence="1 2" id="KW-0727">SH2 domain</keyword>
<dbReference type="Gene3D" id="3.30.505.10">
    <property type="entry name" value="SH2 domain"/>
    <property type="match status" value="1"/>
</dbReference>
<dbReference type="Pfam" id="PF00017">
    <property type="entry name" value="SH2"/>
    <property type="match status" value="1"/>
</dbReference>
<evidence type="ECO:0000259" key="3">
    <source>
        <dbReference type="PROSITE" id="PS50001"/>
    </source>
</evidence>
<dbReference type="GO" id="GO:0035556">
    <property type="term" value="P:intracellular signal transduction"/>
    <property type="evidence" value="ECO:0007669"/>
    <property type="project" value="TreeGrafter"/>
</dbReference>
<dbReference type="InterPro" id="IPR036860">
    <property type="entry name" value="SH2_dom_sf"/>
</dbReference>
<sequence>DGCFLVRLSSSQNQMQPYTLAVLYHDHIYNIPIRAVGGSGFSLGKEGKRHEEVFPSVVHLIEHYQHEPLNLVNRQTSERECTALLYPAIL</sequence>
<dbReference type="FunFam" id="3.30.505.10:FF:000016">
    <property type="entry name" value="B-cell linker protein isoform 2"/>
    <property type="match status" value="1"/>
</dbReference>
<evidence type="ECO:0000256" key="1">
    <source>
        <dbReference type="ARBA" id="ARBA00022999"/>
    </source>
</evidence>
<feature type="non-terminal residue" evidence="4">
    <location>
        <position position="90"/>
    </location>
</feature>
<dbReference type="SUPFAM" id="SSF55550">
    <property type="entry name" value="SH2 domain"/>
    <property type="match status" value="1"/>
</dbReference>
<gene>
    <name evidence="4" type="ORF">GDO78_005037</name>
</gene>
<dbReference type="InterPro" id="IPR000980">
    <property type="entry name" value="SH2"/>
</dbReference>
<dbReference type="Proteomes" id="UP000770717">
    <property type="component" value="Unassembled WGS sequence"/>
</dbReference>
<evidence type="ECO:0000256" key="2">
    <source>
        <dbReference type="PROSITE-ProRule" id="PRU00191"/>
    </source>
</evidence>
<dbReference type="SMART" id="SM00252">
    <property type="entry name" value="SH2"/>
    <property type="match status" value="1"/>
</dbReference>
<dbReference type="PANTHER" id="PTHR14098:SF18">
    <property type="entry name" value="SH2 DOMAIN CONTAINING 6"/>
    <property type="match status" value="1"/>
</dbReference>
<dbReference type="GO" id="GO:0007169">
    <property type="term" value="P:cell surface receptor protein tyrosine kinase signaling pathway"/>
    <property type="evidence" value="ECO:0007669"/>
    <property type="project" value="TreeGrafter"/>
</dbReference>
<dbReference type="AlphaFoldDB" id="A0A8J6FJP0"/>
<proteinExistence type="predicted"/>
<evidence type="ECO:0000313" key="5">
    <source>
        <dbReference type="Proteomes" id="UP000770717"/>
    </source>
</evidence>
<dbReference type="GO" id="GO:0005737">
    <property type="term" value="C:cytoplasm"/>
    <property type="evidence" value="ECO:0007669"/>
    <property type="project" value="TreeGrafter"/>
</dbReference>
<feature type="domain" description="SH2" evidence="3">
    <location>
        <begin position="1"/>
        <end position="88"/>
    </location>
</feature>
<organism evidence="4 5">
    <name type="scientific">Eleutherodactylus coqui</name>
    <name type="common">Puerto Rican coqui</name>
    <dbReference type="NCBI Taxonomy" id="57060"/>
    <lineage>
        <taxon>Eukaryota</taxon>
        <taxon>Metazoa</taxon>
        <taxon>Chordata</taxon>
        <taxon>Craniata</taxon>
        <taxon>Vertebrata</taxon>
        <taxon>Euteleostomi</taxon>
        <taxon>Amphibia</taxon>
        <taxon>Batrachia</taxon>
        <taxon>Anura</taxon>
        <taxon>Neobatrachia</taxon>
        <taxon>Hyloidea</taxon>
        <taxon>Eleutherodactylidae</taxon>
        <taxon>Eleutherodactylinae</taxon>
        <taxon>Eleutherodactylus</taxon>
        <taxon>Eleutherodactylus</taxon>
    </lineage>
</organism>
<keyword evidence="5" id="KW-1185">Reference proteome</keyword>
<name>A0A8J6FJP0_ELECQ</name>
<evidence type="ECO:0000313" key="4">
    <source>
        <dbReference type="EMBL" id="KAG9488829.1"/>
    </source>
</evidence>
<protein>
    <recommendedName>
        <fullName evidence="3">SH2 domain-containing protein</fullName>
    </recommendedName>
</protein>